<dbReference type="Proteomes" id="UP000279306">
    <property type="component" value="Chromosome"/>
</dbReference>
<reference evidence="3 4" key="1">
    <citation type="submission" date="2018-12" db="EMBL/GenBank/DDBJ databases">
        <authorList>
            <consortium name="Pathogen Informatics"/>
        </authorList>
    </citation>
    <scope>NUCLEOTIDE SEQUENCE [LARGE SCALE GENOMIC DNA]</scope>
    <source>
        <strain evidence="3 4">NCTC10437</strain>
    </source>
</reference>
<dbReference type="EMBL" id="LR134356">
    <property type="protein sequence ID" value="VEG56674.1"/>
    <property type="molecule type" value="Genomic_DNA"/>
</dbReference>
<protein>
    <submittedName>
        <fullName evidence="3">LppR</fullName>
    </submittedName>
</protein>
<evidence type="ECO:0000256" key="1">
    <source>
        <dbReference type="SAM" id="SignalP"/>
    </source>
</evidence>
<dbReference type="Pfam" id="PF14032">
    <property type="entry name" value="PknH_C"/>
    <property type="match status" value="1"/>
</dbReference>
<dbReference type="RefSeq" id="WP_048633091.1">
    <property type="nucleotide sequence ID" value="NZ_CVQQ01000009.1"/>
</dbReference>
<dbReference type="STRING" id="1791.GCA_001049355_03220"/>
<dbReference type="OrthoDB" id="4720901at2"/>
<feature type="signal peptide" evidence="1">
    <location>
        <begin position="1"/>
        <end position="21"/>
    </location>
</feature>
<dbReference type="KEGG" id="mauu:NCTC10437_03671"/>
<accession>A0A448IW63</accession>
<gene>
    <name evidence="3" type="ORF">NCTC10437_03671</name>
</gene>
<feature type="domain" description="PknH-like extracellular" evidence="2">
    <location>
        <begin position="45"/>
        <end position="235"/>
    </location>
</feature>
<keyword evidence="1" id="KW-0732">Signal</keyword>
<evidence type="ECO:0000259" key="2">
    <source>
        <dbReference type="Pfam" id="PF14032"/>
    </source>
</evidence>
<evidence type="ECO:0000313" key="4">
    <source>
        <dbReference type="Proteomes" id="UP000279306"/>
    </source>
</evidence>
<dbReference type="Gene3D" id="3.40.1000.70">
    <property type="entry name" value="PknH-like extracellular domain"/>
    <property type="match status" value="1"/>
</dbReference>
<feature type="chain" id="PRO_5039662477" evidence="1">
    <location>
        <begin position="22"/>
        <end position="248"/>
    </location>
</feature>
<dbReference type="InterPro" id="IPR038232">
    <property type="entry name" value="PknH-like_Extracell_sf"/>
</dbReference>
<keyword evidence="4" id="KW-1185">Reference proteome</keyword>
<sequence length="248" mass="24834">MAGAQSGRLAASIAAAGLVLAGCAGAPADERPVVRIVEAAQPSPAVPLGPFLPTATELSAVLGTGPNSMMGRPVAGDAGVLLTSVADGQAAPAECVSAPYRLQEIVYDASPVQSVASNTWAGGGFDGPPVSGFFGVVQMASPVAAQEFFASVTDQWRRCNGQTVTLNAQANGADELSRVTDVTFGEHVIAAHVLHASGGTGSPTGLRAVGLAGDCIVEVELTDPRPVGNVQGAVAVVDVIRDKIAAVR</sequence>
<dbReference type="AlphaFoldDB" id="A0A448IW63"/>
<organism evidence="3 4">
    <name type="scientific">Mycolicibacterium aurum</name>
    <name type="common">Mycobacterium aurum</name>
    <dbReference type="NCBI Taxonomy" id="1791"/>
    <lineage>
        <taxon>Bacteria</taxon>
        <taxon>Bacillati</taxon>
        <taxon>Actinomycetota</taxon>
        <taxon>Actinomycetes</taxon>
        <taxon>Mycobacteriales</taxon>
        <taxon>Mycobacteriaceae</taxon>
        <taxon>Mycolicibacterium</taxon>
    </lineage>
</organism>
<name>A0A448IW63_MYCAU</name>
<proteinExistence type="predicted"/>
<dbReference type="InterPro" id="IPR026954">
    <property type="entry name" value="PknH-like_Extracell"/>
</dbReference>
<evidence type="ECO:0000313" key="3">
    <source>
        <dbReference type="EMBL" id="VEG56674.1"/>
    </source>
</evidence>